<comment type="caution">
    <text evidence="2">The sequence shown here is derived from an EMBL/GenBank/DDBJ whole genome shotgun (WGS) entry which is preliminary data.</text>
</comment>
<dbReference type="Proteomes" id="UP001054837">
    <property type="component" value="Unassembled WGS sequence"/>
</dbReference>
<dbReference type="AlphaFoldDB" id="A0AAV4TK45"/>
<dbReference type="InterPro" id="IPR016181">
    <property type="entry name" value="Acyl_CoA_acyltransferase"/>
</dbReference>
<accession>A0AAV4TK45</accession>
<proteinExistence type="predicted"/>
<dbReference type="Gene3D" id="3.40.630.90">
    <property type="match status" value="1"/>
</dbReference>
<evidence type="ECO:0000313" key="2">
    <source>
        <dbReference type="EMBL" id="GIY45757.1"/>
    </source>
</evidence>
<dbReference type="InterPro" id="IPR052729">
    <property type="entry name" value="Acyl/Acetyltrans_Enzymes"/>
</dbReference>
<protein>
    <submittedName>
        <fullName evidence="2">N-acetyltransferase domain-containing protein</fullName>
    </submittedName>
</protein>
<organism evidence="2 3">
    <name type="scientific">Caerostris darwini</name>
    <dbReference type="NCBI Taxonomy" id="1538125"/>
    <lineage>
        <taxon>Eukaryota</taxon>
        <taxon>Metazoa</taxon>
        <taxon>Ecdysozoa</taxon>
        <taxon>Arthropoda</taxon>
        <taxon>Chelicerata</taxon>
        <taxon>Arachnida</taxon>
        <taxon>Araneae</taxon>
        <taxon>Araneomorphae</taxon>
        <taxon>Entelegynae</taxon>
        <taxon>Araneoidea</taxon>
        <taxon>Araneidae</taxon>
        <taxon>Caerostris</taxon>
    </lineage>
</organism>
<evidence type="ECO:0000313" key="3">
    <source>
        <dbReference type="Proteomes" id="UP001054837"/>
    </source>
</evidence>
<gene>
    <name evidence="2" type="primary">AVEN_208907_1</name>
    <name evidence="2" type="ORF">CDAR_543961</name>
</gene>
<feature type="domain" description="YitH/HolE acetyltransferase (GNAT)" evidence="1">
    <location>
        <begin position="119"/>
        <end position="230"/>
    </location>
</feature>
<sequence>MSTQQSIELNFNDCCGLEDSGKEKGEQEVVDEAFCSKCTAIQCCKPRDPHENSFGAYDLNLEPVAVRKLFYECSDVKISNGTNTNSSSDLSRNGMNSLKICENCENRSVWNAEEITARVVAYDRSLHNRDRSQLIRHTFSWSSCTTKVALMSGKVVGYGCLRRVITGHWMISPLYADNEVVAEAILFHLLQGFDFSNKKKGVKIHSIDKNFACTKLLKKFGFREWQTLYTAFTKHCVELNISKIYALHSIACSLE</sequence>
<dbReference type="SUPFAM" id="SSF55729">
    <property type="entry name" value="Acyl-CoA N-acyltransferases (Nat)"/>
    <property type="match status" value="1"/>
</dbReference>
<dbReference type="InterPro" id="IPR041496">
    <property type="entry name" value="YitH/HolE_GNAT"/>
</dbReference>
<evidence type="ECO:0000259" key="1">
    <source>
        <dbReference type="Pfam" id="PF18014"/>
    </source>
</evidence>
<dbReference type="PANTHER" id="PTHR47237">
    <property type="entry name" value="SLL0310 PROTEIN"/>
    <property type="match status" value="1"/>
</dbReference>
<name>A0AAV4TK45_9ARAC</name>
<dbReference type="Pfam" id="PF18014">
    <property type="entry name" value="Acetyltransf_18"/>
    <property type="match status" value="1"/>
</dbReference>
<dbReference type="EMBL" id="BPLQ01009658">
    <property type="protein sequence ID" value="GIY45757.1"/>
    <property type="molecule type" value="Genomic_DNA"/>
</dbReference>
<keyword evidence="3" id="KW-1185">Reference proteome</keyword>
<dbReference type="PANTHER" id="PTHR47237:SF1">
    <property type="entry name" value="SLL0310 PROTEIN"/>
    <property type="match status" value="1"/>
</dbReference>
<reference evidence="2 3" key="1">
    <citation type="submission" date="2021-06" db="EMBL/GenBank/DDBJ databases">
        <title>Caerostris darwini draft genome.</title>
        <authorList>
            <person name="Kono N."/>
            <person name="Arakawa K."/>
        </authorList>
    </citation>
    <scope>NUCLEOTIDE SEQUENCE [LARGE SCALE GENOMIC DNA]</scope>
</reference>